<organism evidence="8 9">
    <name type="scientific">Streptoalloteichus hindustanus</name>
    <dbReference type="NCBI Taxonomy" id="2017"/>
    <lineage>
        <taxon>Bacteria</taxon>
        <taxon>Bacillati</taxon>
        <taxon>Actinomycetota</taxon>
        <taxon>Actinomycetes</taxon>
        <taxon>Pseudonocardiales</taxon>
        <taxon>Pseudonocardiaceae</taxon>
        <taxon>Streptoalloteichus</taxon>
    </lineage>
</organism>
<feature type="region of interest" description="Disordered" evidence="6">
    <location>
        <begin position="441"/>
        <end position="473"/>
    </location>
</feature>
<name>A0A1M5DSH2_STRHI</name>
<evidence type="ECO:0000313" key="9">
    <source>
        <dbReference type="Proteomes" id="UP000184501"/>
    </source>
</evidence>
<evidence type="ECO:0000256" key="6">
    <source>
        <dbReference type="SAM" id="MobiDB-lite"/>
    </source>
</evidence>
<dbReference type="OrthoDB" id="3185104at2"/>
<accession>A0A1M5DSH2</accession>
<feature type="transmembrane region" description="Helical" evidence="7">
    <location>
        <begin position="95"/>
        <end position="117"/>
    </location>
</feature>
<keyword evidence="9" id="KW-1185">Reference proteome</keyword>
<evidence type="ECO:0000256" key="5">
    <source>
        <dbReference type="ARBA" id="ARBA00023136"/>
    </source>
</evidence>
<feature type="compositionally biased region" description="Basic and acidic residues" evidence="6">
    <location>
        <begin position="464"/>
        <end position="473"/>
    </location>
</feature>
<dbReference type="PANTHER" id="PTHR42770">
    <property type="entry name" value="AMINO ACID TRANSPORTER-RELATED"/>
    <property type="match status" value="1"/>
</dbReference>
<dbReference type="InterPro" id="IPR050367">
    <property type="entry name" value="APC_superfamily"/>
</dbReference>
<dbReference type="PANTHER" id="PTHR42770:SF18">
    <property type="entry name" value="ARGININE_AGMATINE ANTIPORTER"/>
    <property type="match status" value="1"/>
</dbReference>
<feature type="transmembrane region" description="Helical" evidence="7">
    <location>
        <begin position="129"/>
        <end position="148"/>
    </location>
</feature>
<protein>
    <submittedName>
        <fullName evidence="8">Amino acid/polyamine/organocation transporter, APC superfamily</fullName>
    </submittedName>
</protein>
<feature type="transmembrane region" description="Helical" evidence="7">
    <location>
        <begin position="274"/>
        <end position="300"/>
    </location>
</feature>
<feature type="transmembrane region" description="Helical" evidence="7">
    <location>
        <begin position="47"/>
        <end position="67"/>
    </location>
</feature>
<feature type="transmembrane region" description="Helical" evidence="7">
    <location>
        <begin position="354"/>
        <end position="381"/>
    </location>
</feature>
<dbReference type="GO" id="GO:0005886">
    <property type="term" value="C:plasma membrane"/>
    <property type="evidence" value="ECO:0007669"/>
    <property type="project" value="UniProtKB-SubCell"/>
</dbReference>
<dbReference type="STRING" id="2017.SAMN05444320_104587"/>
<feature type="transmembrane region" description="Helical" evidence="7">
    <location>
        <begin position="14"/>
        <end position="35"/>
    </location>
</feature>
<keyword evidence="2" id="KW-1003">Cell membrane</keyword>
<feature type="transmembrane region" description="Helical" evidence="7">
    <location>
        <begin position="417"/>
        <end position="435"/>
    </location>
</feature>
<dbReference type="Pfam" id="PF13520">
    <property type="entry name" value="AA_permease_2"/>
    <property type="match status" value="1"/>
</dbReference>
<dbReference type="InterPro" id="IPR002293">
    <property type="entry name" value="AA/rel_permease1"/>
</dbReference>
<dbReference type="Gene3D" id="1.20.1740.10">
    <property type="entry name" value="Amino acid/polyamine transporter I"/>
    <property type="match status" value="1"/>
</dbReference>
<evidence type="ECO:0000256" key="7">
    <source>
        <dbReference type="SAM" id="Phobius"/>
    </source>
</evidence>
<dbReference type="GO" id="GO:0022857">
    <property type="term" value="F:transmembrane transporter activity"/>
    <property type="evidence" value="ECO:0007669"/>
    <property type="project" value="InterPro"/>
</dbReference>
<feature type="transmembrane region" description="Helical" evidence="7">
    <location>
        <begin position="231"/>
        <end position="254"/>
    </location>
</feature>
<feature type="transmembrane region" description="Helical" evidence="7">
    <location>
        <begin position="154"/>
        <end position="178"/>
    </location>
</feature>
<evidence type="ECO:0000256" key="2">
    <source>
        <dbReference type="ARBA" id="ARBA00022475"/>
    </source>
</evidence>
<reference evidence="8 9" key="1">
    <citation type="submission" date="2016-11" db="EMBL/GenBank/DDBJ databases">
        <authorList>
            <person name="Jaros S."/>
            <person name="Januszkiewicz K."/>
            <person name="Wedrychowicz H."/>
        </authorList>
    </citation>
    <scope>NUCLEOTIDE SEQUENCE [LARGE SCALE GENOMIC DNA]</scope>
    <source>
        <strain evidence="8 9">DSM 44523</strain>
    </source>
</reference>
<keyword evidence="5 7" id="KW-0472">Membrane</keyword>
<evidence type="ECO:0000256" key="1">
    <source>
        <dbReference type="ARBA" id="ARBA00004651"/>
    </source>
</evidence>
<keyword evidence="3 7" id="KW-0812">Transmembrane</keyword>
<dbReference type="PIRSF" id="PIRSF006060">
    <property type="entry name" value="AA_transporter"/>
    <property type="match status" value="1"/>
</dbReference>
<dbReference type="EMBL" id="FQVN01000004">
    <property type="protein sequence ID" value="SHF69919.1"/>
    <property type="molecule type" value="Genomic_DNA"/>
</dbReference>
<comment type="subcellular location">
    <subcellularLocation>
        <location evidence="1">Cell membrane</location>
        <topology evidence="1">Multi-pass membrane protein</topology>
    </subcellularLocation>
</comment>
<keyword evidence="4 7" id="KW-1133">Transmembrane helix</keyword>
<feature type="transmembrane region" description="Helical" evidence="7">
    <location>
        <begin position="393"/>
        <end position="411"/>
    </location>
</feature>
<evidence type="ECO:0000256" key="4">
    <source>
        <dbReference type="ARBA" id="ARBA00022989"/>
    </source>
</evidence>
<gene>
    <name evidence="8" type="ORF">SAMN05444320_104587</name>
</gene>
<evidence type="ECO:0000313" key="8">
    <source>
        <dbReference type="EMBL" id="SHF69919.1"/>
    </source>
</evidence>
<sequence length="473" mass="48420">MAANQASPTPGRALGPWAATALVVGNMVGSGVFLLPSALAAYGGISVVGWLATATGAVLLALVFASLGRSHPDVGGPYAYTRRAFGDFLGFQTAWGYWIAVWAGNAAIAVALVGSLAHFWPALATDRPLAALTALAAIWGVTAVNALGTRQGGVVQLVTTALKLAPLLAVAVVGPFLLEPAHFTPFNASGDSGVGAVAATAALTLWAFIGIESATVPAGDVRDAARTIPRATVVGTVVTALIYVLGTVGVLGVVPRERLSASTAPFADAAAALFGGWAGSVVAAGAAVAAFGALNGWVLLQGQVPMAAARDGLFPAVFARTSRDGTPVFGLVLSSVLVTLLVLTNYTASLVDQFSFVILLATFTTLVPYAYSAMADLMLLATEGEPGVPRRRVARGAVALLAFGYSLWAIAGAGRDVVFRGTLLLLAGMPVYVWLHHRRRERRGPAETPPSCARSEPDAPVESSRPRDSALTA</sequence>
<dbReference type="AlphaFoldDB" id="A0A1M5DSH2"/>
<feature type="transmembrane region" description="Helical" evidence="7">
    <location>
        <begin position="328"/>
        <end position="348"/>
    </location>
</feature>
<proteinExistence type="predicted"/>
<dbReference type="RefSeq" id="WP_073483713.1">
    <property type="nucleotide sequence ID" value="NZ_FQVN01000004.1"/>
</dbReference>
<dbReference type="Proteomes" id="UP000184501">
    <property type="component" value="Unassembled WGS sequence"/>
</dbReference>
<evidence type="ECO:0000256" key="3">
    <source>
        <dbReference type="ARBA" id="ARBA00022692"/>
    </source>
</evidence>